<evidence type="ECO:0000256" key="3">
    <source>
        <dbReference type="ARBA" id="ARBA00023125"/>
    </source>
</evidence>
<dbReference type="GO" id="GO:0006354">
    <property type="term" value="P:DNA-templated transcription elongation"/>
    <property type="evidence" value="ECO:0007669"/>
    <property type="project" value="TreeGrafter"/>
</dbReference>
<dbReference type="InterPro" id="IPR036805">
    <property type="entry name" value="Tscrpt_elong_fac_GreA/B_N_sf"/>
</dbReference>
<dbReference type="InterPro" id="IPR018151">
    <property type="entry name" value="TF_GreA/GreB_CS"/>
</dbReference>
<evidence type="ECO:0000256" key="1">
    <source>
        <dbReference type="ARBA" id="ARBA00008213"/>
    </source>
</evidence>
<sequence length="278" mass="30329">VTTELSPSISEALTYFVAAKKSAKTAQQSHQELGRFVAWVGRERKVSELSPSEVAEYAQQIGLGGSESVHRLSPVKVFLAYWKDQGWIENGLASHLRVPRTRRTTAAAAKTTSRTNGRSTFTGSQLSQEGYDRLVTQLDDLKDQRALVLEDIKRAMADKDFRENAPLDAAKDQQGIVELRIRELEASINNAQILPEGASSKVARSSVGAKVTLKDTNSGKTLAYTLVDVREADVSEGKISTTSPVGQALLDRMVGEEVTINVPKGTLRYLVQRITGTA</sequence>
<name>A0A381Q4Q3_9ZZZZ</name>
<dbReference type="Gene3D" id="1.10.150.130">
    <property type="match status" value="1"/>
</dbReference>
<accession>A0A381Q4Q3</accession>
<feature type="domain" description="Transcription elongation factor GreA/GreB C-terminal" evidence="5">
    <location>
        <begin position="206"/>
        <end position="274"/>
    </location>
</feature>
<dbReference type="GO" id="GO:0032784">
    <property type="term" value="P:regulation of DNA-templated transcription elongation"/>
    <property type="evidence" value="ECO:0007669"/>
    <property type="project" value="InterPro"/>
</dbReference>
<dbReference type="InterPro" id="IPR001437">
    <property type="entry name" value="Tscrpt_elong_fac_GreA/B_C"/>
</dbReference>
<organism evidence="7">
    <name type="scientific">marine metagenome</name>
    <dbReference type="NCBI Taxonomy" id="408172"/>
    <lineage>
        <taxon>unclassified sequences</taxon>
        <taxon>metagenomes</taxon>
        <taxon>ecological metagenomes</taxon>
    </lineage>
</organism>
<dbReference type="InterPro" id="IPR022691">
    <property type="entry name" value="Tscrpt_elong_fac_GreA/B_N"/>
</dbReference>
<evidence type="ECO:0000259" key="5">
    <source>
        <dbReference type="Pfam" id="PF01272"/>
    </source>
</evidence>
<feature type="domain" description="Transcription elongation factor GreA/GreB N-terminal" evidence="6">
    <location>
        <begin position="125"/>
        <end position="193"/>
    </location>
</feature>
<dbReference type="Gene3D" id="3.10.50.30">
    <property type="entry name" value="Transcription elongation factor, GreA/GreB, C-terminal domain"/>
    <property type="match status" value="1"/>
</dbReference>
<dbReference type="InterPro" id="IPR023459">
    <property type="entry name" value="Tscrpt_elong_fac_GreA/B_fam"/>
</dbReference>
<comment type="similarity">
    <text evidence="1">Belongs to the GreA/GreB family.</text>
</comment>
<keyword evidence="4" id="KW-0804">Transcription</keyword>
<dbReference type="SUPFAM" id="SSF46557">
    <property type="entry name" value="GreA transcript cleavage protein, N-terminal domain"/>
    <property type="match status" value="1"/>
</dbReference>
<feature type="non-terminal residue" evidence="7">
    <location>
        <position position="1"/>
    </location>
</feature>
<evidence type="ECO:0000256" key="2">
    <source>
        <dbReference type="ARBA" id="ARBA00023015"/>
    </source>
</evidence>
<dbReference type="AlphaFoldDB" id="A0A381Q4Q3"/>
<dbReference type="GO" id="GO:0070063">
    <property type="term" value="F:RNA polymerase binding"/>
    <property type="evidence" value="ECO:0007669"/>
    <property type="project" value="InterPro"/>
</dbReference>
<dbReference type="InterPro" id="IPR010998">
    <property type="entry name" value="Integrase_recombinase_N"/>
</dbReference>
<reference evidence="7" key="1">
    <citation type="submission" date="2018-05" db="EMBL/GenBank/DDBJ databases">
        <authorList>
            <person name="Lanie J.A."/>
            <person name="Ng W.-L."/>
            <person name="Kazmierczak K.M."/>
            <person name="Andrzejewski T.M."/>
            <person name="Davidsen T.M."/>
            <person name="Wayne K.J."/>
            <person name="Tettelin H."/>
            <person name="Glass J.I."/>
            <person name="Rusch D."/>
            <person name="Podicherti R."/>
            <person name="Tsui H.-C.T."/>
            <person name="Winkler M.E."/>
        </authorList>
    </citation>
    <scope>NUCLEOTIDE SEQUENCE</scope>
</reference>
<keyword evidence="2" id="KW-0805">Transcription regulation</keyword>
<dbReference type="SUPFAM" id="SSF54534">
    <property type="entry name" value="FKBP-like"/>
    <property type="match status" value="1"/>
</dbReference>
<dbReference type="EMBL" id="UINC01001205">
    <property type="protein sequence ID" value="SUZ74301.1"/>
    <property type="molecule type" value="Genomic_DNA"/>
</dbReference>
<keyword evidence="3" id="KW-0238">DNA-binding</keyword>
<dbReference type="PROSITE" id="PS00830">
    <property type="entry name" value="GREAB_2"/>
    <property type="match status" value="1"/>
</dbReference>
<dbReference type="FunFam" id="1.10.287.180:FF:000001">
    <property type="entry name" value="Transcription elongation factor GreA"/>
    <property type="match status" value="1"/>
</dbReference>
<dbReference type="Pfam" id="PF01272">
    <property type="entry name" value="GreA_GreB"/>
    <property type="match status" value="1"/>
</dbReference>
<dbReference type="PANTHER" id="PTHR30437:SF4">
    <property type="entry name" value="TRANSCRIPTION ELONGATION FACTOR GREA"/>
    <property type="match status" value="1"/>
</dbReference>
<evidence type="ECO:0000313" key="7">
    <source>
        <dbReference type="EMBL" id="SUZ74301.1"/>
    </source>
</evidence>
<dbReference type="Pfam" id="PF03449">
    <property type="entry name" value="GreA_GreB_N"/>
    <property type="match status" value="1"/>
</dbReference>
<gene>
    <name evidence="7" type="ORF">METZ01_LOCUS27155</name>
</gene>
<evidence type="ECO:0000259" key="6">
    <source>
        <dbReference type="Pfam" id="PF03449"/>
    </source>
</evidence>
<dbReference type="PANTHER" id="PTHR30437">
    <property type="entry name" value="TRANSCRIPTION ELONGATION FACTOR GREA"/>
    <property type="match status" value="1"/>
</dbReference>
<evidence type="ECO:0008006" key="8">
    <source>
        <dbReference type="Google" id="ProtNLM"/>
    </source>
</evidence>
<protein>
    <recommendedName>
        <fullName evidence="8">Transcription elongation factor GreA</fullName>
    </recommendedName>
</protein>
<evidence type="ECO:0000256" key="4">
    <source>
        <dbReference type="ARBA" id="ARBA00023163"/>
    </source>
</evidence>
<dbReference type="InterPro" id="IPR036953">
    <property type="entry name" value="GreA/GreB_C_sf"/>
</dbReference>
<dbReference type="GO" id="GO:0003677">
    <property type="term" value="F:DNA binding"/>
    <property type="evidence" value="ECO:0007669"/>
    <property type="project" value="UniProtKB-KW"/>
</dbReference>
<proteinExistence type="inferred from homology"/>
<dbReference type="Gene3D" id="1.10.287.180">
    <property type="entry name" value="Transcription elongation factor, GreA/GreB, N-terminal domain"/>
    <property type="match status" value="1"/>
</dbReference>